<protein>
    <recommendedName>
        <fullName evidence="2">Beta-lactamase class A catalytic domain-containing protein</fullName>
    </recommendedName>
</protein>
<dbReference type="GO" id="GO:0030655">
    <property type="term" value="P:beta-lactam antibiotic catabolic process"/>
    <property type="evidence" value="ECO:0007669"/>
    <property type="project" value="InterPro"/>
</dbReference>
<dbReference type="InterPro" id="IPR000871">
    <property type="entry name" value="Beta-lactam_class-A"/>
</dbReference>
<evidence type="ECO:0000313" key="4">
    <source>
        <dbReference type="Proteomes" id="UP000178068"/>
    </source>
</evidence>
<dbReference type="InterPro" id="IPR012338">
    <property type="entry name" value="Beta-lactam/transpept-like"/>
</dbReference>
<dbReference type="Pfam" id="PF13354">
    <property type="entry name" value="Beta-lactamase2"/>
    <property type="match status" value="1"/>
</dbReference>
<dbReference type="EMBL" id="MHCZ01000025">
    <property type="protein sequence ID" value="OGY29656.1"/>
    <property type="molecule type" value="Genomic_DNA"/>
</dbReference>
<dbReference type="GO" id="GO:0046677">
    <property type="term" value="P:response to antibiotic"/>
    <property type="evidence" value="ECO:0007669"/>
    <property type="project" value="InterPro"/>
</dbReference>
<comment type="caution">
    <text evidence="3">The sequence shown here is derived from an EMBL/GenBank/DDBJ whole genome shotgun (WGS) entry which is preliminary data.</text>
</comment>
<feature type="transmembrane region" description="Helical" evidence="1">
    <location>
        <begin position="14"/>
        <end position="36"/>
    </location>
</feature>
<keyword evidence="1" id="KW-0812">Transmembrane</keyword>
<proteinExistence type="predicted"/>
<dbReference type="GO" id="GO:0008800">
    <property type="term" value="F:beta-lactamase activity"/>
    <property type="evidence" value="ECO:0007669"/>
    <property type="project" value="InterPro"/>
</dbReference>
<dbReference type="AlphaFoldDB" id="A0A1G1WPI5"/>
<keyword evidence="1" id="KW-0472">Membrane</keyword>
<gene>
    <name evidence="3" type="ORF">A3F35_02325</name>
</gene>
<dbReference type="Gene3D" id="3.40.710.10">
    <property type="entry name" value="DD-peptidase/beta-lactamase superfamily"/>
    <property type="match status" value="1"/>
</dbReference>
<name>A0A1G1WPI5_9BACT</name>
<sequence>MELTIDIITWMRRFLVPGIIVVLSVLSLALLFIVIFSKESDTESEFTQKYPLLSKRLSIENQNDILINFAPLRQDLKDYLNSINIPHSFYFEYLPSGVNIQDGEDNQLVGASLLKVPLVMNLYKAAELGKVDLDEVQTVTEILPDPENIFANQLNLKKGDKMTLRKAAEYTMSHSDNTTADLIYRRIKGLLPPQEEALNNLDIESKTELEQNTELVYISSKSYSSILRCLYLSCFLEPKNSQEIISYLTKSIHREYLASGLPKDTAAANKIGTFSDQTISDCGIVYVPSRPYLTCLMLFTKTEGSATHFNAISSIIYKYIKEANTSN</sequence>
<evidence type="ECO:0000259" key="2">
    <source>
        <dbReference type="Pfam" id="PF13354"/>
    </source>
</evidence>
<dbReference type="SUPFAM" id="SSF56601">
    <property type="entry name" value="beta-lactamase/transpeptidase-like"/>
    <property type="match status" value="1"/>
</dbReference>
<dbReference type="InterPro" id="IPR045155">
    <property type="entry name" value="Beta-lactam_cat"/>
</dbReference>
<dbReference type="STRING" id="1802603.A3F35_02325"/>
<reference evidence="3 4" key="1">
    <citation type="journal article" date="2016" name="Nat. Commun.">
        <title>Thousands of microbial genomes shed light on interconnected biogeochemical processes in an aquifer system.</title>
        <authorList>
            <person name="Anantharaman K."/>
            <person name="Brown C.T."/>
            <person name="Hug L.A."/>
            <person name="Sharon I."/>
            <person name="Castelle C.J."/>
            <person name="Probst A.J."/>
            <person name="Thomas B.C."/>
            <person name="Singh A."/>
            <person name="Wilkins M.J."/>
            <person name="Karaoz U."/>
            <person name="Brodie E.L."/>
            <person name="Williams K.H."/>
            <person name="Hubbard S.S."/>
            <person name="Banfield J.F."/>
        </authorList>
    </citation>
    <scope>NUCLEOTIDE SEQUENCE [LARGE SCALE GENOMIC DNA]</scope>
</reference>
<feature type="domain" description="Beta-lactamase class A catalytic" evidence="2">
    <location>
        <begin position="89"/>
        <end position="296"/>
    </location>
</feature>
<evidence type="ECO:0000256" key="1">
    <source>
        <dbReference type="SAM" id="Phobius"/>
    </source>
</evidence>
<dbReference type="PANTHER" id="PTHR35333">
    <property type="entry name" value="BETA-LACTAMASE"/>
    <property type="match status" value="1"/>
</dbReference>
<evidence type="ECO:0000313" key="3">
    <source>
        <dbReference type="EMBL" id="OGY29656.1"/>
    </source>
</evidence>
<organism evidence="3 4">
    <name type="scientific">Candidatus Woykebacteria bacterium RIFCSPHIGHO2_12_FULL_45_10</name>
    <dbReference type="NCBI Taxonomy" id="1802603"/>
    <lineage>
        <taxon>Bacteria</taxon>
        <taxon>Candidatus Woykeibacteriota</taxon>
    </lineage>
</organism>
<accession>A0A1G1WPI5</accession>
<dbReference type="PANTHER" id="PTHR35333:SF3">
    <property type="entry name" value="BETA-LACTAMASE-TYPE TRANSPEPTIDASE FOLD CONTAINING PROTEIN"/>
    <property type="match status" value="1"/>
</dbReference>
<keyword evidence="1" id="KW-1133">Transmembrane helix</keyword>
<dbReference type="Proteomes" id="UP000178068">
    <property type="component" value="Unassembled WGS sequence"/>
</dbReference>